<dbReference type="PANTHER" id="PTHR43038:SF3">
    <property type="entry name" value="ABC TRANSPORTER G FAMILY MEMBER 20 ISOFORM X1"/>
    <property type="match status" value="1"/>
</dbReference>
<dbReference type="GO" id="GO:0016887">
    <property type="term" value="F:ATP hydrolysis activity"/>
    <property type="evidence" value="ECO:0007669"/>
    <property type="project" value="InterPro"/>
</dbReference>
<proteinExistence type="predicted"/>
<sequence length="263" mass="27274">MRKNAVVIRDLRVVRGGRPIIDGLDLDVPAGSVVGLLGPSGSGKTTLMRTVVGVQDKVTGTVHVLDAAAGSPALRRKVGYMTQDASVYTDLTVAQNLRYFAALAGVPAPAKAVASAVATVDLGGHEKQRVGTLSGGERSRVSLAAALVSDPELLVLDEPTVGLDPVLRRDLWTVFRRLAADGRTLLVSSHVMDEATQCDRLLLMRAGSLVADTTPDELLTSTGAPDAERAFLALIDAADVAAAADSGGRPGAPATPTHEETAR</sequence>
<protein>
    <submittedName>
        <fullName evidence="5">ABC-2 type transport system ATP-binding protein</fullName>
    </submittedName>
</protein>
<name>A0A7W3JEE6_9MICO</name>
<dbReference type="InterPro" id="IPR003593">
    <property type="entry name" value="AAA+_ATPase"/>
</dbReference>
<dbReference type="AlphaFoldDB" id="A0A7W3JEE6"/>
<dbReference type="PROSITE" id="PS00211">
    <property type="entry name" value="ABC_TRANSPORTER_1"/>
    <property type="match status" value="1"/>
</dbReference>
<evidence type="ECO:0000256" key="3">
    <source>
        <dbReference type="SAM" id="MobiDB-lite"/>
    </source>
</evidence>
<dbReference type="InterPro" id="IPR027417">
    <property type="entry name" value="P-loop_NTPase"/>
</dbReference>
<gene>
    <name evidence="5" type="ORF">FHX71_005321</name>
</gene>
<evidence type="ECO:0000313" key="6">
    <source>
        <dbReference type="Proteomes" id="UP000540568"/>
    </source>
</evidence>
<dbReference type="CDD" id="cd03230">
    <property type="entry name" value="ABC_DR_subfamily_A"/>
    <property type="match status" value="1"/>
</dbReference>
<evidence type="ECO:0000313" key="5">
    <source>
        <dbReference type="EMBL" id="MBA8811314.1"/>
    </source>
</evidence>
<organism evidence="5 6">
    <name type="scientific">Promicromonospora sukumoe</name>
    <dbReference type="NCBI Taxonomy" id="88382"/>
    <lineage>
        <taxon>Bacteria</taxon>
        <taxon>Bacillati</taxon>
        <taxon>Actinomycetota</taxon>
        <taxon>Actinomycetes</taxon>
        <taxon>Micrococcales</taxon>
        <taxon>Promicromonosporaceae</taxon>
        <taxon>Promicromonospora</taxon>
    </lineage>
</organism>
<keyword evidence="2 5" id="KW-0067">ATP-binding</keyword>
<dbReference type="PROSITE" id="PS50893">
    <property type="entry name" value="ABC_TRANSPORTER_2"/>
    <property type="match status" value="1"/>
</dbReference>
<keyword evidence="1" id="KW-0547">Nucleotide-binding</keyword>
<dbReference type="RefSeq" id="WP_182620462.1">
    <property type="nucleotide sequence ID" value="NZ_BAAATF010000001.1"/>
</dbReference>
<dbReference type="PANTHER" id="PTHR43038">
    <property type="entry name" value="ATP-BINDING CASSETTE, SUB-FAMILY H, MEMBER 1"/>
    <property type="match status" value="1"/>
</dbReference>
<accession>A0A7W3JEE6</accession>
<reference evidence="5 6" key="1">
    <citation type="submission" date="2020-07" db="EMBL/GenBank/DDBJ databases">
        <title>Sequencing the genomes of 1000 actinobacteria strains.</title>
        <authorList>
            <person name="Klenk H.-P."/>
        </authorList>
    </citation>
    <scope>NUCLEOTIDE SEQUENCE [LARGE SCALE GENOMIC DNA]</scope>
    <source>
        <strain evidence="5 6">DSM 44121</strain>
    </source>
</reference>
<keyword evidence="6" id="KW-1185">Reference proteome</keyword>
<dbReference type="Proteomes" id="UP000540568">
    <property type="component" value="Unassembled WGS sequence"/>
</dbReference>
<evidence type="ECO:0000256" key="1">
    <source>
        <dbReference type="ARBA" id="ARBA00022741"/>
    </source>
</evidence>
<dbReference type="EMBL" id="JACGWV010000003">
    <property type="protein sequence ID" value="MBA8811314.1"/>
    <property type="molecule type" value="Genomic_DNA"/>
</dbReference>
<evidence type="ECO:0000256" key="2">
    <source>
        <dbReference type="ARBA" id="ARBA00022840"/>
    </source>
</evidence>
<feature type="region of interest" description="Disordered" evidence="3">
    <location>
        <begin position="244"/>
        <end position="263"/>
    </location>
</feature>
<dbReference type="InterPro" id="IPR017871">
    <property type="entry name" value="ABC_transporter-like_CS"/>
</dbReference>
<dbReference type="SUPFAM" id="SSF52540">
    <property type="entry name" value="P-loop containing nucleoside triphosphate hydrolases"/>
    <property type="match status" value="1"/>
</dbReference>
<dbReference type="Pfam" id="PF00005">
    <property type="entry name" value="ABC_tran"/>
    <property type="match status" value="1"/>
</dbReference>
<feature type="domain" description="ABC transporter" evidence="4">
    <location>
        <begin position="6"/>
        <end position="231"/>
    </location>
</feature>
<evidence type="ECO:0000259" key="4">
    <source>
        <dbReference type="PROSITE" id="PS50893"/>
    </source>
</evidence>
<dbReference type="GO" id="GO:0005524">
    <property type="term" value="F:ATP binding"/>
    <property type="evidence" value="ECO:0007669"/>
    <property type="project" value="UniProtKB-KW"/>
</dbReference>
<dbReference type="SMART" id="SM00382">
    <property type="entry name" value="AAA"/>
    <property type="match status" value="1"/>
</dbReference>
<dbReference type="Gene3D" id="3.40.50.300">
    <property type="entry name" value="P-loop containing nucleotide triphosphate hydrolases"/>
    <property type="match status" value="1"/>
</dbReference>
<comment type="caution">
    <text evidence="5">The sequence shown here is derived from an EMBL/GenBank/DDBJ whole genome shotgun (WGS) entry which is preliminary data.</text>
</comment>
<dbReference type="InterPro" id="IPR003439">
    <property type="entry name" value="ABC_transporter-like_ATP-bd"/>
</dbReference>